<dbReference type="PANTHER" id="PTHR48083">
    <property type="entry name" value="MEDIUM-CHAIN SPECIFIC ACYL-COA DEHYDROGENASE, MITOCHONDRIAL-RELATED"/>
    <property type="match status" value="1"/>
</dbReference>
<keyword evidence="6" id="KW-1185">Reference proteome</keyword>
<evidence type="ECO:0000313" key="6">
    <source>
        <dbReference type="Proteomes" id="UP001299970"/>
    </source>
</evidence>
<dbReference type="InterPro" id="IPR046373">
    <property type="entry name" value="Acyl-CoA_Oxase/DH_mid-dom_sf"/>
</dbReference>
<feature type="domain" description="Acyl-CoA dehydrogenase C-terminal" evidence="4">
    <location>
        <begin position="258"/>
        <end position="390"/>
    </location>
</feature>
<evidence type="ECO:0000259" key="4">
    <source>
        <dbReference type="Pfam" id="PF08028"/>
    </source>
</evidence>
<dbReference type="EMBL" id="JAKXMK010000041">
    <property type="protein sequence ID" value="MCH6171282.1"/>
    <property type="molecule type" value="Genomic_DNA"/>
</dbReference>
<comment type="caution">
    <text evidence="5">The sequence shown here is derived from an EMBL/GenBank/DDBJ whole genome shotgun (WGS) entry which is preliminary data.</text>
</comment>
<dbReference type="InterPro" id="IPR037069">
    <property type="entry name" value="AcylCoA_DH/ox_N_sf"/>
</dbReference>
<dbReference type="SUPFAM" id="SSF56645">
    <property type="entry name" value="Acyl-CoA dehydrogenase NM domain-like"/>
    <property type="match status" value="1"/>
</dbReference>
<dbReference type="PIRSF" id="PIRSF016578">
    <property type="entry name" value="HsaA"/>
    <property type="match status" value="1"/>
</dbReference>
<accession>A0ABS9TRW3</accession>
<gene>
    <name evidence="5" type="ORF">MMF94_36775</name>
</gene>
<reference evidence="5 6" key="1">
    <citation type="submission" date="2022-03" db="EMBL/GenBank/DDBJ databases">
        <title>Pseudonocardia alaer sp. nov., a novel actinomycete isolated from reed forest soil.</title>
        <authorList>
            <person name="Wang L."/>
        </authorList>
    </citation>
    <scope>NUCLEOTIDE SEQUENCE [LARGE SCALE GENOMIC DNA]</scope>
    <source>
        <strain evidence="5 6">Y-16303</strain>
    </source>
</reference>
<proteinExistence type="inferred from homology"/>
<dbReference type="Gene3D" id="2.40.110.10">
    <property type="entry name" value="Butyryl-CoA Dehydrogenase, subunit A, domain 2"/>
    <property type="match status" value="1"/>
</dbReference>
<dbReference type="InterPro" id="IPR013786">
    <property type="entry name" value="AcylCoA_DH/ox_N"/>
</dbReference>
<dbReference type="Pfam" id="PF08028">
    <property type="entry name" value="Acyl-CoA_dh_2"/>
    <property type="match status" value="1"/>
</dbReference>
<dbReference type="InterPro" id="IPR036250">
    <property type="entry name" value="AcylCo_DH-like_C"/>
</dbReference>
<evidence type="ECO:0000313" key="5">
    <source>
        <dbReference type="EMBL" id="MCH6171282.1"/>
    </source>
</evidence>
<dbReference type="PANTHER" id="PTHR48083:SF19">
    <property type="entry name" value="FLAVIN-DEPENDENT MONOOXYGENASE, OXYGENASE SUBUNIT HSAA"/>
    <property type="match status" value="1"/>
</dbReference>
<dbReference type="Pfam" id="PF02771">
    <property type="entry name" value="Acyl-CoA_dh_N"/>
    <property type="match status" value="1"/>
</dbReference>
<sequence>MPTASRGLMSASVSVPTELNDPAERAELIAAARELVPLLRSHAAETEQRGNLTPEVDAALRAEGFYTLTAPRRFGGREAGVRTVIDVFAELARGCGSSAWVGKIYCGSAFMASLFDDEARHDIWGTDAHAAVSAALKSAGSNSVRSVPGGIRVSGEWRYASGIHQAQWVLLRVLVDAGSTPEPDARLVLVPACDVEVKDSWDVAGMEGTGSDSVVVGDVFVPEYRTMAARRLRGSRQRWQEGERVYLARVQSWLRVSLAGPIIGMAQGALEHVLETLSDGKPITSSTYTDAVRSPSVQLGIAEAASLIDTARLHAYRAAADIETASIEGRRLDVAARARIRMDNGVVMQRCREAMELLLDIGGTAGFRRSNPLQRFWRDLATGSRHAGVSTSLGREIYGRALLGIKEQVTGSV</sequence>
<dbReference type="Proteomes" id="UP001299970">
    <property type="component" value="Unassembled WGS sequence"/>
</dbReference>
<evidence type="ECO:0000256" key="2">
    <source>
        <dbReference type="ARBA" id="ARBA00049661"/>
    </source>
</evidence>
<evidence type="ECO:0000259" key="3">
    <source>
        <dbReference type="Pfam" id="PF02771"/>
    </source>
</evidence>
<dbReference type="RefSeq" id="WP_241042088.1">
    <property type="nucleotide sequence ID" value="NZ_JAKXMK010000041.1"/>
</dbReference>
<dbReference type="SUPFAM" id="SSF47203">
    <property type="entry name" value="Acyl-CoA dehydrogenase C-terminal domain-like"/>
    <property type="match status" value="1"/>
</dbReference>
<organism evidence="5 6">
    <name type="scientific">Pseudonocardia alaniniphila</name>
    <dbReference type="NCBI Taxonomy" id="75291"/>
    <lineage>
        <taxon>Bacteria</taxon>
        <taxon>Bacillati</taxon>
        <taxon>Actinomycetota</taxon>
        <taxon>Actinomycetes</taxon>
        <taxon>Pseudonocardiales</taxon>
        <taxon>Pseudonocardiaceae</taxon>
        <taxon>Pseudonocardia</taxon>
    </lineage>
</organism>
<comment type="similarity">
    <text evidence="2">Belongs to the HpaH/HsaA monooxygenase family.</text>
</comment>
<evidence type="ECO:0000256" key="1">
    <source>
        <dbReference type="ARBA" id="ARBA00023002"/>
    </source>
</evidence>
<protein>
    <submittedName>
        <fullName evidence="5">Oxidoreductase</fullName>
    </submittedName>
</protein>
<dbReference type="InterPro" id="IPR050741">
    <property type="entry name" value="Acyl-CoA_dehydrogenase"/>
</dbReference>
<dbReference type="InterPro" id="IPR013107">
    <property type="entry name" value="Acyl-CoA_DH_C"/>
</dbReference>
<feature type="domain" description="Acyl-CoA dehydrogenase/oxidase N-terminal" evidence="3">
    <location>
        <begin position="31"/>
        <end position="100"/>
    </location>
</feature>
<dbReference type="Gene3D" id="1.20.140.10">
    <property type="entry name" value="Butyryl-CoA Dehydrogenase, subunit A, domain 3"/>
    <property type="match status" value="1"/>
</dbReference>
<dbReference type="Gene3D" id="1.10.540.10">
    <property type="entry name" value="Acyl-CoA dehydrogenase/oxidase, N-terminal domain"/>
    <property type="match status" value="1"/>
</dbReference>
<name>A0ABS9TRW3_9PSEU</name>
<dbReference type="InterPro" id="IPR009100">
    <property type="entry name" value="AcylCoA_DH/oxidase_NM_dom_sf"/>
</dbReference>
<keyword evidence="1" id="KW-0560">Oxidoreductase</keyword>